<evidence type="ECO:0000313" key="2">
    <source>
        <dbReference type="EMBL" id="EYC08191.1"/>
    </source>
</evidence>
<dbReference type="SUPFAM" id="SSF81383">
    <property type="entry name" value="F-box domain"/>
    <property type="match status" value="1"/>
</dbReference>
<protein>
    <recommendedName>
        <fullName evidence="1">F-box domain-containing protein</fullName>
    </recommendedName>
</protein>
<dbReference type="Gene3D" id="1.20.1280.50">
    <property type="match status" value="1"/>
</dbReference>
<dbReference type="OrthoDB" id="5793926at2759"/>
<dbReference type="AlphaFoldDB" id="A0A016TZI2"/>
<dbReference type="CDD" id="cd09917">
    <property type="entry name" value="F-box_SF"/>
    <property type="match status" value="1"/>
</dbReference>
<dbReference type="InterPro" id="IPR036047">
    <property type="entry name" value="F-box-like_dom_sf"/>
</dbReference>
<keyword evidence="3" id="KW-1185">Reference proteome</keyword>
<dbReference type="EMBL" id="JARK01001403">
    <property type="protein sequence ID" value="EYC08191.1"/>
    <property type="molecule type" value="Genomic_DNA"/>
</dbReference>
<dbReference type="SMART" id="SM00256">
    <property type="entry name" value="FBOX"/>
    <property type="match status" value="1"/>
</dbReference>
<evidence type="ECO:0000313" key="3">
    <source>
        <dbReference type="Proteomes" id="UP000024635"/>
    </source>
</evidence>
<evidence type="ECO:0000259" key="1">
    <source>
        <dbReference type="PROSITE" id="PS50181"/>
    </source>
</evidence>
<dbReference type="PROSITE" id="PS50181">
    <property type="entry name" value="FBOX"/>
    <property type="match status" value="1"/>
</dbReference>
<reference evidence="3" key="1">
    <citation type="journal article" date="2015" name="Nat. Genet.">
        <title>The genome and transcriptome of the zoonotic hookworm Ancylostoma ceylanicum identify infection-specific gene families.</title>
        <authorList>
            <person name="Schwarz E.M."/>
            <person name="Hu Y."/>
            <person name="Antoshechkin I."/>
            <person name="Miller M.M."/>
            <person name="Sternberg P.W."/>
            <person name="Aroian R.V."/>
        </authorList>
    </citation>
    <scope>NUCLEOTIDE SEQUENCE</scope>
    <source>
        <strain evidence="3">HY135</strain>
    </source>
</reference>
<feature type="domain" description="F-box" evidence="1">
    <location>
        <begin position="31"/>
        <end position="78"/>
    </location>
</feature>
<name>A0A016TZI2_9BILA</name>
<sequence>MLLFFQLALVSSQNNEKPLPTREIHTMMDEAISYANLPPEMTEKILENVDACDLRTAQQVCVQWRDIINRRRHAMKRQRVKEIYISDFQDAVIATITHLSTMTSWESVSTLKIADYESLFDCIWIYSPKKLNINATRNDLRKALEGIPDWWFQGIQMLGIYESACDIDALALVSRAPQCASLRIDPCFTIDNVTSLLDCMKQIHELKYIRSLHKESIRSASKTIVADDSTLDALIPLSIACPEGLQSFWVDSISTDFSLPKMFELFEKGHFSPRCSLLFEKVHGTDLALRNWINSHAQQVLYISEQTYNFSYRDVEIGVSVEQFVP</sequence>
<dbReference type="Proteomes" id="UP000024635">
    <property type="component" value="Unassembled WGS sequence"/>
</dbReference>
<organism evidence="2 3">
    <name type="scientific">Ancylostoma ceylanicum</name>
    <dbReference type="NCBI Taxonomy" id="53326"/>
    <lineage>
        <taxon>Eukaryota</taxon>
        <taxon>Metazoa</taxon>
        <taxon>Ecdysozoa</taxon>
        <taxon>Nematoda</taxon>
        <taxon>Chromadorea</taxon>
        <taxon>Rhabditida</taxon>
        <taxon>Rhabditina</taxon>
        <taxon>Rhabditomorpha</taxon>
        <taxon>Strongyloidea</taxon>
        <taxon>Ancylostomatidae</taxon>
        <taxon>Ancylostomatinae</taxon>
        <taxon>Ancylostoma</taxon>
    </lineage>
</organism>
<gene>
    <name evidence="2" type="primary">Acey_s0067.g4</name>
    <name evidence="2" type="ORF">Y032_0067g4</name>
</gene>
<dbReference type="InterPro" id="IPR001810">
    <property type="entry name" value="F-box_dom"/>
</dbReference>
<accession>A0A016TZI2</accession>
<proteinExistence type="predicted"/>
<dbReference type="Pfam" id="PF00646">
    <property type="entry name" value="F-box"/>
    <property type="match status" value="1"/>
</dbReference>
<comment type="caution">
    <text evidence="2">The sequence shown here is derived from an EMBL/GenBank/DDBJ whole genome shotgun (WGS) entry which is preliminary data.</text>
</comment>